<dbReference type="EMBL" id="FNGS01000001">
    <property type="protein sequence ID" value="SDL29657.1"/>
    <property type="molecule type" value="Genomic_DNA"/>
</dbReference>
<dbReference type="GO" id="GO:0022857">
    <property type="term" value="F:transmembrane transporter activity"/>
    <property type="evidence" value="ECO:0007669"/>
    <property type="project" value="InterPro"/>
</dbReference>
<dbReference type="InterPro" id="IPR020846">
    <property type="entry name" value="MFS_dom"/>
</dbReference>
<sequence length="395" mass="41706">MMTKMLSSLRISSFLGLAQLLSWGGSFFLLAVLADPIVQDTGWPRQWVLGALSPGLLISGCLAPAVGRYIGGHDARKPLLYAGFVLGAGLVILAISPSLPVFLFGWCVIGVGMAMGLYDALFAVLGKFQGAQARKSITTVTLISGFCTTIVWPLLGAMLTAWGWRGACLGYAVILFTSIWLLYRFGLPEEETPVPAATMRSAASSLPISDSLLNLLAVNFTLAAIILTAVTVQLLQILQSKGMSLHTAIGIGALIGPCQVGVRFLDVLAPKKHPIWTTFVSVILTFLGLLLLEMGPSVASLAVILYALGNGMRSVLKGTLPLELFGPENYPMVLGRLARPALIAQAATPLAGGYLMEHFGATGLLGTLTALALLNIGTTIGVRLRMRHPEPVAAI</sequence>
<evidence type="ECO:0000259" key="5">
    <source>
        <dbReference type="PROSITE" id="PS50850"/>
    </source>
</evidence>
<dbReference type="AlphaFoldDB" id="A0A1G9IWR6"/>
<name>A0A1G9IWR6_9BACT</name>
<gene>
    <name evidence="6" type="ORF">SAMN04488090_0656</name>
</gene>
<feature type="transmembrane region" description="Helical" evidence="4">
    <location>
        <begin position="44"/>
        <end position="67"/>
    </location>
</feature>
<dbReference type="SUPFAM" id="SSF103473">
    <property type="entry name" value="MFS general substrate transporter"/>
    <property type="match status" value="1"/>
</dbReference>
<dbReference type="InterPro" id="IPR011701">
    <property type="entry name" value="MFS"/>
</dbReference>
<evidence type="ECO:0000256" key="4">
    <source>
        <dbReference type="SAM" id="Phobius"/>
    </source>
</evidence>
<keyword evidence="2 4" id="KW-1133">Transmembrane helix</keyword>
<dbReference type="InterPro" id="IPR036259">
    <property type="entry name" value="MFS_trans_sf"/>
</dbReference>
<evidence type="ECO:0000313" key="7">
    <source>
        <dbReference type="Proteomes" id="UP000198901"/>
    </source>
</evidence>
<proteinExistence type="predicted"/>
<feature type="transmembrane region" description="Helical" evidence="4">
    <location>
        <begin position="161"/>
        <end position="183"/>
    </location>
</feature>
<accession>A0A1G9IWR6</accession>
<keyword evidence="3 4" id="KW-0472">Membrane</keyword>
<evidence type="ECO:0000256" key="3">
    <source>
        <dbReference type="ARBA" id="ARBA00023136"/>
    </source>
</evidence>
<keyword evidence="1 4" id="KW-0812">Transmembrane</keyword>
<reference evidence="6 7" key="1">
    <citation type="submission" date="2016-10" db="EMBL/GenBank/DDBJ databases">
        <authorList>
            <person name="de Groot N.N."/>
        </authorList>
    </citation>
    <scope>NUCLEOTIDE SEQUENCE [LARGE SCALE GENOMIC DNA]</scope>
    <source>
        <strain evidence="6 7">DSM 21668</strain>
    </source>
</reference>
<feature type="transmembrane region" description="Helical" evidence="4">
    <location>
        <begin position="362"/>
        <end position="382"/>
    </location>
</feature>
<protein>
    <submittedName>
        <fullName evidence="6">Predicted arabinose efflux permease, MFS family</fullName>
    </submittedName>
</protein>
<dbReference type="Proteomes" id="UP000198901">
    <property type="component" value="Unassembled WGS sequence"/>
</dbReference>
<dbReference type="Pfam" id="PF07690">
    <property type="entry name" value="MFS_1"/>
    <property type="match status" value="1"/>
</dbReference>
<dbReference type="Gene3D" id="1.20.1250.20">
    <property type="entry name" value="MFS general substrate transporter like domains"/>
    <property type="match status" value="1"/>
</dbReference>
<evidence type="ECO:0000256" key="1">
    <source>
        <dbReference type="ARBA" id="ARBA00022692"/>
    </source>
</evidence>
<feature type="transmembrane region" description="Helical" evidence="4">
    <location>
        <begin position="79"/>
        <end position="97"/>
    </location>
</feature>
<feature type="transmembrane region" description="Helical" evidence="4">
    <location>
        <begin position="137"/>
        <end position="155"/>
    </location>
</feature>
<evidence type="ECO:0000313" key="6">
    <source>
        <dbReference type="EMBL" id="SDL29657.1"/>
    </source>
</evidence>
<feature type="domain" description="Major facilitator superfamily (MFS) profile" evidence="5">
    <location>
        <begin position="1"/>
        <end position="387"/>
    </location>
</feature>
<evidence type="ECO:0000256" key="2">
    <source>
        <dbReference type="ARBA" id="ARBA00022989"/>
    </source>
</evidence>
<dbReference type="STRING" id="563176.SAMN04488090_0656"/>
<feature type="transmembrane region" description="Helical" evidence="4">
    <location>
        <begin position="103"/>
        <end position="125"/>
    </location>
</feature>
<feature type="transmembrane region" description="Helical" evidence="4">
    <location>
        <begin position="243"/>
        <end position="262"/>
    </location>
</feature>
<dbReference type="PROSITE" id="PS50850">
    <property type="entry name" value="MFS"/>
    <property type="match status" value="1"/>
</dbReference>
<organism evidence="6 7">
    <name type="scientific">Siphonobacter aquaeclarae</name>
    <dbReference type="NCBI Taxonomy" id="563176"/>
    <lineage>
        <taxon>Bacteria</taxon>
        <taxon>Pseudomonadati</taxon>
        <taxon>Bacteroidota</taxon>
        <taxon>Cytophagia</taxon>
        <taxon>Cytophagales</taxon>
        <taxon>Cytophagaceae</taxon>
        <taxon>Siphonobacter</taxon>
    </lineage>
</organism>
<keyword evidence="7" id="KW-1185">Reference proteome</keyword>
<feature type="transmembrane region" description="Helical" evidence="4">
    <location>
        <begin position="212"/>
        <end position="237"/>
    </location>
</feature>